<proteinExistence type="predicted"/>
<accession>A0A0A9CRR3</accession>
<reference evidence="1" key="1">
    <citation type="submission" date="2014-09" db="EMBL/GenBank/DDBJ databases">
        <authorList>
            <person name="Magalhaes I.L.F."/>
            <person name="Oliveira U."/>
            <person name="Santos F.R."/>
            <person name="Vidigal T.H.D.A."/>
            <person name="Brescovit A.D."/>
            <person name="Santos A.J."/>
        </authorList>
    </citation>
    <scope>NUCLEOTIDE SEQUENCE</scope>
    <source>
        <tissue evidence="1">Shoot tissue taken approximately 20 cm above the soil surface</tissue>
    </source>
</reference>
<dbReference type="AlphaFoldDB" id="A0A0A9CRR3"/>
<dbReference type="EMBL" id="GBRH01223718">
    <property type="protein sequence ID" value="JAD74177.1"/>
    <property type="molecule type" value="Transcribed_RNA"/>
</dbReference>
<organism evidence="1">
    <name type="scientific">Arundo donax</name>
    <name type="common">Giant reed</name>
    <name type="synonym">Donax arundinaceus</name>
    <dbReference type="NCBI Taxonomy" id="35708"/>
    <lineage>
        <taxon>Eukaryota</taxon>
        <taxon>Viridiplantae</taxon>
        <taxon>Streptophyta</taxon>
        <taxon>Embryophyta</taxon>
        <taxon>Tracheophyta</taxon>
        <taxon>Spermatophyta</taxon>
        <taxon>Magnoliopsida</taxon>
        <taxon>Liliopsida</taxon>
        <taxon>Poales</taxon>
        <taxon>Poaceae</taxon>
        <taxon>PACMAD clade</taxon>
        <taxon>Arundinoideae</taxon>
        <taxon>Arundineae</taxon>
        <taxon>Arundo</taxon>
    </lineage>
</organism>
<protein>
    <submittedName>
        <fullName evidence="1">Uncharacterized protein</fullName>
    </submittedName>
</protein>
<name>A0A0A9CRR3_ARUDO</name>
<sequence>MILVSAEALEVYATKYVTHPRMILVLKNTVWSAFVSYVLYSVHTEIYSLF</sequence>
<reference evidence="1" key="2">
    <citation type="journal article" date="2015" name="Data Brief">
        <title>Shoot transcriptome of the giant reed, Arundo donax.</title>
        <authorList>
            <person name="Barrero R.A."/>
            <person name="Guerrero F.D."/>
            <person name="Moolhuijzen P."/>
            <person name="Goolsby J.A."/>
            <person name="Tidwell J."/>
            <person name="Bellgard S.E."/>
            <person name="Bellgard M.I."/>
        </authorList>
    </citation>
    <scope>NUCLEOTIDE SEQUENCE</scope>
    <source>
        <tissue evidence="1">Shoot tissue taken approximately 20 cm above the soil surface</tissue>
    </source>
</reference>
<evidence type="ECO:0000313" key="1">
    <source>
        <dbReference type="EMBL" id="JAD74177.1"/>
    </source>
</evidence>